<accession>A0A1H0L6U1</accession>
<organism evidence="8 9">
    <name type="scientific">Pedococcus dokdonensis</name>
    <dbReference type="NCBI Taxonomy" id="443156"/>
    <lineage>
        <taxon>Bacteria</taxon>
        <taxon>Bacillati</taxon>
        <taxon>Actinomycetota</taxon>
        <taxon>Actinomycetes</taxon>
        <taxon>Micrococcales</taxon>
        <taxon>Intrasporangiaceae</taxon>
        <taxon>Pedococcus</taxon>
    </lineage>
</organism>
<dbReference type="InterPro" id="IPR013324">
    <property type="entry name" value="RNA_pol_sigma_r3/r4-like"/>
</dbReference>
<dbReference type="Gene3D" id="1.10.10.10">
    <property type="entry name" value="Winged helix-like DNA-binding domain superfamily/Winged helix DNA-binding domain"/>
    <property type="match status" value="1"/>
</dbReference>
<dbReference type="InterPro" id="IPR036388">
    <property type="entry name" value="WH-like_DNA-bd_sf"/>
</dbReference>
<evidence type="ECO:0000256" key="1">
    <source>
        <dbReference type="ARBA" id="ARBA00010641"/>
    </source>
</evidence>
<evidence type="ECO:0000259" key="7">
    <source>
        <dbReference type="Pfam" id="PF08281"/>
    </source>
</evidence>
<evidence type="ECO:0000256" key="5">
    <source>
        <dbReference type="ARBA" id="ARBA00023163"/>
    </source>
</evidence>
<comment type="similarity">
    <text evidence="1">Belongs to the sigma-70 factor family. ECF subfamily.</text>
</comment>
<dbReference type="CDD" id="cd06171">
    <property type="entry name" value="Sigma70_r4"/>
    <property type="match status" value="1"/>
</dbReference>
<keyword evidence="2" id="KW-0805">Transcription regulation</keyword>
<dbReference type="InterPro" id="IPR014284">
    <property type="entry name" value="RNA_pol_sigma-70_dom"/>
</dbReference>
<dbReference type="RefSeq" id="WP_091780332.1">
    <property type="nucleotide sequence ID" value="NZ_LT629711.1"/>
</dbReference>
<evidence type="ECO:0000256" key="2">
    <source>
        <dbReference type="ARBA" id="ARBA00023015"/>
    </source>
</evidence>
<dbReference type="GO" id="GO:0016987">
    <property type="term" value="F:sigma factor activity"/>
    <property type="evidence" value="ECO:0007669"/>
    <property type="project" value="UniProtKB-KW"/>
</dbReference>
<feature type="domain" description="RNA polymerase sigma-70 region 2" evidence="6">
    <location>
        <begin position="27"/>
        <end position="91"/>
    </location>
</feature>
<evidence type="ECO:0000259" key="6">
    <source>
        <dbReference type="Pfam" id="PF04542"/>
    </source>
</evidence>
<gene>
    <name evidence="8" type="ORF">SAMN04489867_0213</name>
</gene>
<feature type="domain" description="RNA polymerase sigma factor 70 region 4 type 2" evidence="7">
    <location>
        <begin position="121"/>
        <end position="172"/>
    </location>
</feature>
<evidence type="ECO:0000256" key="3">
    <source>
        <dbReference type="ARBA" id="ARBA00023082"/>
    </source>
</evidence>
<evidence type="ECO:0000313" key="9">
    <source>
        <dbReference type="Proteomes" id="UP000199077"/>
    </source>
</evidence>
<dbReference type="InterPro" id="IPR013249">
    <property type="entry name" value="RNA_pol_sigma70_r4_t2"/>
</dbReference>
<dbReference type="GO" id="GO:0003677">
    <property type="term" value="F:DNA binding"/>
    <property type="evidence" value="ECO:0007669"/>
    <property type="project" value="UniProtKB-KW"/>
</dbReference>
<dbReference type="GO" id="GO:0006352">
    <property type="term" value="P:DNA-templated transcription initiation"/>
    <property type="evidence" value="ECO:0007669"/>
    <property type="project" value="InterPro"/>
</dbReference>
<dbReference type="Proteomes" id="UP000199077">
    <property type="component" value="Chromosome I"/>
</dbReference>
<dbReference type="EMBL" id="LT629711">
    <property type="protein sequence ID" value="SDO63937.1"/>
    <property type="molecule type" value="Genomic_DNA"/>
</dbReference>
<keyword evidence="3" id="KW-0731">Sigma factor</keyword>
<sequence>MESVGVLGSGAREALAAPAADALVVDLFAAEATRLVSLARFFVEDRTAAEDLVQEAFIRLSRNAHRIRDPERAAAYLRSIVVNLARDHNRRGLVSLRHRPPAVVDEPSAEETAAARESRSEVVAALRGLPRRQRDCLVLRYYLDLSVEEVATTLGISTNSVKTHVQRGMRALATSLEEKR</sequence>
<name>A0A1H0L6U1_9MICO</name>
<reference evidence="9" key="1">
    <citation type="submission" date="2016-10" db="EMBL/GenBank/DDBJ databases">
        <authorList>
            <person name="Varghese N."/>
            <person name="Submissions S."/>
        </authorList>
    </citation>
    <scope>NUCLEOTIDE SEQUENCE [LARGE SCALE GENOMIC DNA]</scope>
    <source>
        <strain evidence="9">DSM 22329</strain>
    </source>
</reference>
<dbReference type="AlphaFoldDB" id="A0A1H0L6U1"/>
<dbReference type="InterPro" id="IPR039425">
    <property type="entry name" value="RNA_pol_sigma-70-like"/>
</dbReference>
<evidence type="ECO:0000256" key="4">
    <source>
        <dbReference type="ARBA" id="ARBA00023125"/>
    </source>
</evidence>
<dbReference type="InterPro" id="IPR013325">
    <property type="entry name" value="RNA_pol_sigma_r2"/>
</dbReference>
<protein>
    <submittedName>
        <fullName evidence="8">RNA polymerase sigma-70 factor, sigma-E family</fullName>
    </submittedName>
</protein>
<dbReference type="Gene3D" id="1.10.1740.10">
    <property type="match status" value="1"/>
</dbReference>
<dbReference type="SUPFAM" id="SSF88946">
    <property type="entry name" value="Sigma2 domain of RNA polymerase sigma factors"/>
    <property type="match status" value="1"/>
</dbReference>
<dbReference type="Pfam" id="PF08281">
    <property type="entry name" value="Sigma70_r4_2"/>
    <property type="match status" value="1"/>
</dbReference>
<keyword evidence="5" id="KW-0804">Transcription</keyword>
<dbReference type="OrthoDB" id="3688906at2"/>
<dbReference type="PANTHER" id="PTHR43133">
    <property type="entry name" value="RNA POLYMERASE ECF-TYPE SIGMA FACTO"/>
    <property type="match status" value="1"/>
</dbReference>
<dbReference type="SUPFAM" id="SSF88659">
    <property type="entry name" value="Sigma3 and sigma4 domains of RNA polymerase sigma factors"/>
    <property type="match status" value="1"/>
</dbReference>
<keyword evidence="4" id="KW-0238">DNA-binding</keyword>
<dbReference type="Pfam" id="PF04542">
    <property type="entry name" value="Sigma70_r2"/>
    <property type="match status" value="1"/>
</dbReference>
<dbReference type="PANTHER" id="PTHR43133:SF50">
    <property type="entry name" value="ECF RNA POLYMERASE SIGMA FACTOR SIGM"/>
    <property type="match status" value="1"/>
</dbReference>
<keyword evidence="9" id="KW-1185">Reference proteome</keyword>
<dbReference type="STRING" id="443156.SAMN04489867_0213"/>
<dbReference type="InterPro" id="IPR007627">
    <property type="entry name" value="RNA_pol_sigma70_r2"/>
</dbReference>
<dbReference type="NCBIfam" id="TIGR02937">
    <property type="entry name" value="sigma70-ECF"/>
    <property type="match status" value="1"/>
</dbReference>
<proteinExistence type="inferred from homology"/>
<evidence type="ECO:0000313" key="8">
    <source>
        <dbReference type="EMBL" id="SDO63937.1"/>
    </source>
</evidence>